<sequence length="138" mass="16081">MEELLYEKETYTIRGVCFKIWKEFGGAFKESIVEKALVIELKELGFGVESQKRFPIFYKGNKVGVYVPDIIVDNKILIELKSKEFITKGDQKTFWHYLKATDYKLGLLINFGPEKLEIKRRIYDTAREKQRNSASSSA</sequence>
<gene>
    <name evidence="1" type="ORF">UV42_C0008G0006</name>
</gene>
<dbReference type="Proteomes" id="UP000033867">
    <property type="component" value="Unassembled WGS sequence"/>
</dbReference>
<protein>
    <recommendedName>
        <fullName evidence="3">GxxExxY protein</fullName>
    </recommendedName>
</protein>
<reference evidence="1 2" key="1">
    <citation type="journal article" date="2015" name="Nature">
        <title>rRNA introns, odd ribosomes, and small enigmatic genomes across a large radiation of phyla.</title>
        <authorList>
            <person name="Brown C.T."/>
            <person name="Hug L.A."/>
            <person name="Thomas B.C."/>
            <person name="Sharon I."/>
            <person name="Castelle C.J."/>
            <person name="Singh A."/>
            <person name="Wilkins M.J."/>
            <person name="Williams K.H."/>
            <person name="Banfield J.F."/>
        </authorList>
    </citation>
    <scope>NUCLEOTIDE SEQUENCE [LARGE SCALE GENOMIC DNA]</scope>
</reference>
<comment type="caution">
    <text evidence="1">The sequence shown here is derived from an EMBL/GenBank/DDBJ whole genome shotgun (WGS) entry which is preliminary data.</text>
</comment>
<dbReference type="InterPro" id="IPR026350">
    <property type="entry name" value="GxxExxY"/>
</dbReference>
<dbReference type="AlphaFoldDB" id="A0A0G1BGP3"/>
<dbReference type="NCBIfam" id="TIGR04256">
    <property type="entry name" value="GxxExxY"/>
    <property type="match status" value="1"/>
</dbReference>
<organism evidence="1 2">
    <name type="scientific">Candidatus Magasanikbacteria bacterium GW2011_GWE2_42_7</name>
    <dbReference type="NCBI Taxonomy" id="1619052"/>
    <lineage>
        <taxon>Bacteria</taxon>
        <taxon>Candidatus Magasanikiibacteriota</taxon>
    </lineage>
</organism>
<dbReference type="EMBL" id="LCEK01000008">
    <property type="protein sequence ID" value="KKS72487.1"/>
    <property type="molecule type" value="Genomic_DNA"/>
</dbReference>
<dbReference type="Pfam" id="PF13366">
    <property type="entry name" value="PDDEXK_3"/>
    <property type="match status" value="1"/>
</dbReference>
<evidence type="ECO:0000313" key="1">
    <source>
        <dbReference type="EMBL" id="KKS72487.1"/>
    </source>
</evidence>
<name>A0A0G1BGP3_9BACT</name>
<proteinExistence type="predicted"/>
<evidence type="ECO:0008006" key="3">
    <source>
        <dbReference type="Google" id="ProtNLM"/>
    </source>
</evidence>
<evidence type="ECO:0000313" key="2">
    <source>
        <dbReference type="Proteomes" id="UP000033867"/>
    </source>
</evidence>
<accession>A0A0G1BGP3</accession>